<evidence type="ECO:0000256" key="13">
    <source>
        <dbReference type="ARBA" id="ARBA00023317"/>
    </source>
</evidence>
<dbReference type="InterPro" id="IPR012511">
    <property type="entry name" value="AdoMetDC_leader"/>
</dbReference>
<accession>A0AAN8WAM0</accession>
<gene>
    <name evidence="15" type="ORF">RJ641_027734</name>
</gene>
<comment type="caution">
    <text evidence="15">The sequence shown here is derived from an EMBL/GenBank/DDBJ whole genome shotgun (WGS) entry which is preliminary data.</text>
</comment>
<dbReference type="AlphaFoldDB" id="A0AAN8WAM0"/>
<comment type="catalytic activity">
    <reaction evidence="14">
        <text>S-adenosyl-L-methionine + H(+) = S-adenosyl 3-(methylsulfanyl)propylamine + CO2</text>
        <dbReference type="Rhea" id="RHEA:15981"/>
        <dbReference type="ChEBI" id="CHEBI:15378"/>
        <dbReference type="ChEBI" id="CHEBI:16526"/>
        <dbReference type="ChEBI" id="CHEBI:57443"/>
        <dbReference type="ChEBI" id="CHEBI:59789"/>
        <dbReference type="EC" id="4.1.1.50"/>
    </reaction>
</comment>
<keyword evidence="9" id="KW-0620">Polyamine biosynthesis</keyword>
<dbReference type="GO" id="GO:0005829">
    <property type="term" value="C:cytosol"/>
    <property type="evidence" value="ECO:0007669"/>
    <property type="project" value="TreeGrafter"/>
</dbReference>
<dbReference type="InterPro" id="IPR016067">
    <property type="entry name" value="S-AdoMet_deCO2ase_core"/>
</dbReference>
<evidence type="ECO:0000256" key="2">
    <source>
        <dbReference type="ARBA" id="ARBA00004911"/>
    </source>
</evidence>
<dbReference type="InterPro" id="IPR001985">
    <property type="entry name" value="S-AdoMet_decarboxylase_euk"/>
</dbReference>
<dbReference type="GO" id="GO:0008295">
    <property type="term" value="P:spermidine biosynthetic process"/>
    <property type="evidence" value="ECO:0007669"/>
    <property type="project" value="UniProtKB-KW"/>
</dbReference>
<dbReference type="Gene3D" id="3.60.90.10">
    <property type="entry name" value="S-adenosylmethionine decarboxylase"/>
    <property type="match status" value="1"/>
</dbReference>
<keyword evidence="5" id="KW-0949">S-adenosyl-L-methionine</keyword>
<dbReference type="FunFam" id="3.30.360.50:FF:000001">
    <property type="entry name" value="S-adenosylmethionine decarboxylase proenzyme"/>
    <property type="match status" value="1"/>
</dbReference>
<evidence type="ECO:0000256" key="12">
    <source>
        <dbReference type="ARBA" id="ARBA00023270"/>
    </source>
</evidence>
<dbReference type="PANTHER" id="PTHR11570">
    <property type="entry name" value="S-ADENOSYLMETHIONINE DECARBOXYLASE"/>
    <property type="match status" value="1"/>
</dbReference>
<evidence type="ECO:0000256" key="9">
    <source>
        <dbReference type="ARBA" id="ARBA00023115"/>
    </source>
</evidence>
<dbReference type="Pfam" id="PF01536">
    <property type="entry name" value="SAM_decarbox"/>
    <property type="match status" value="1"/>
</dbReference>
<evidence type="ECO:0000256" key="7">
    <source>
        <dbReference type="ARBA" id="ARBA00022813"/>
    </source>
</evidence>
<keyword evidence="12" id="KW-0704">Schiff base</keyword>
<name>A0AAN8WAM0_9MAGN</name>
<comment type="cofactor">
    <cofactor evidence="1">
        <name>pyruvate</name>
        <dbReference type="ChEBI" id="CHEBI:15361"/>
    </cofactor>
</comment>
<dbReference type="PROSITE" id="PS01336">
    <property type="entry name" value="ADOMETDC"/>
    <property type="match status" value="1"/>
</dbReference>
<keyword evidence="13" id="KW-0670">Pyruvate</keyword>
<evidence type="ECO:0000256" key="10">
    <source>
        <dbReference type="ARBA" id="ARBA00023145"/>
    </source>
</evidence>
<evidence type="ECO:0000313" key="15">
    <source>
        <dbReference type="EMBL" id="KAK6942357.1"/>
    </source>
</evidence>
<reference evidence="15 16" key="1">
    <citation type="submission" date="2023-12" db="EMBL/GenBank/DDBJ databases">
        <title>A high-quality genome assembly for Dillenia turbinata (Dilleniales).</title>
        <authorList>
            <person name="Chanderbali A."/>
        </authorList>
    </citation>
    <scope>NUCLEOTIDE SEQUENCE [LARGE SCALE GENOMIC DNA]</scope>
    <source>
        <strain evidence="15">LSX21</strain>
        <tissue evidence="15">Leaf</tissue>
    </source>
</reference>
<evidence type="ECO:0000256" key="4">
    <source>
        <dbReference type="ARBA" id="ARBA00012357"/>
    </source>
</evidence>
<keyword evidence="16" id="KW-1185">Reference proteome</keyword>
<comment type="similarity">
    <text evidence="3">Belongs to the eukaryotic AdoMetDC family.</text>
</comment>
<protein>
    <recommendedName>
        <fullName evidence="4">adenosylmethionine decarboxylase</fullName>
        <ecNumber evidence="4">4.1.1.50</ecNumber>
    </recommendedName>
</protein>
<dbReference type="InterPro" id="IPR018166">
    <property type="entry name" value="S-AdoMet_deCO2ase_CS"/>
</dbReference>
<evidence type="ECO:0000256" key="14">
    <source>
        <dbReference type="ARBA" id="ARBA00048112"/>
    </source>
</evidence>
<dbReference type="Proteomes" id="UP001370490">
    <property type="component" value="Unassembled WGS sequence"/>
</dbReference>
<dbReference type="SUPFAM" id="SSF56276">
    <property type="entry name" value="S-adenosylmethionine decarboxylase"/>
    <property type="match status" value="1"/>
</dbReference>
<keyword evidence="6" id="KW-0210">Decarboxylase</keyword>
<dbReference type="Pfam" id="PF08132">
    <property type="entry name" value="AdoMetDC_leader"/>
    <property type="match status" value="1"/>
</dbReference>
<comment type="pathway">
    <text evidence="2">Amine and polyamine biosynthesis; S-adenosylmethioninamine biosynthesis; S-adenosylmethioninamine from S-adenosyl-L-methionine: step 1/1.</text>
</comment>
<dbReference type="FunFam" id="3.60.90.10:FF:000002">
    <property type="entry name" value="S-adenosylmethionine decarboxylase proenzyme"/>
    <property type="match status" value="1"/>
</dbReference>
<evidence type="ECO:0000256" key="6">
    <source>
        <dbReference type="ARBA" id="ARBA00022793"/>
    </source>
</evidence>
<dbReference type="EMBL" id="JBAMMX010000004">
    <property type="protein sequence ID" value="KAK6942357.1"/>
    <property type="molecule type" value="Genomic_DNA"/>
</dbReference>
<keyword evidence="10" id="KW-0865">Zymogen</keyword>
<dbReference type="EC" id="4.1.1.50" evidence="4"/>
<dbReference type="NCBIfam" id="TIGR00535">
    <property type="entry name" value="SAM_DCase"/>
    <property type="match status" value="1"/>
</dbReference>
<dbReference type="InterPro" id="IPR048283">
    <property type="entry name" value="AdoMetDC-like"/>
</dbReference>
<keyword evidence="8" id="KW-0745">Spermidine biosynthesis</keyword>
<evidence type="ECO:0000256" key="11">
    <source>
        <dbReference type="ARBA" id="ARBA00023239"/>
    </source>
</evidence>
<evidence type="ECO:0000313" key="16">
    <source>
        <dbReference type="Proteomes" id="UP001370490"/>
    </source>
</evidence>
<dbReference type="GO" id="GO:0099402">
    <property type="term" value="P:plant organ development"/>
    <property type="evidence" value="ECO:0007669"/>
    <property type="project" value="UniProtKB-ARBA"/>
</dbReference>
<dbReference type="PANTHER" id="PTHR11570:SF0">
    <property type="entry name" value="S-ADENOSYLMETHIONINE DECARBOXYLASE PROENZYME"/>
    <property type="match status" value="1"/>
</dbReference>
<evidence type="ECO:0000256" key="5">
    <source>
        <dbReference type="ARBA" id="ARBA00022691"/>
    </source>
</evidence>
<sequence>MLMYFVRWVSGSVDVLMESKGGKTKSSSTSTNNTSSLLHYEVPLGYCIEDVRPNGGIEKFRSAAYSNVISLPLALGNHPDRISATRLFRRVMAGFEGFEKRLEITFSEPPILKDPRGLGLRALNKSQLDSILEPACCTIVSHLSNSFLDSYVLSESSLFVYPLKIILKTCGTTKLLFSIPKILQLAHSLSLTPSFVKYSRGTFIFPNAQTAPHGSFSEEVAFLNTFFSDLNPKAYIIGDPSISKRNWHIYAAASEKAQPLVQNWADMITLEMCMTGLDGKKAAIFYNNYSAGEMTKLSGILNIMPSHEICDFEFDPCGYSMNGVDGRGYSTIHVTPEEGFSYASYEAMGFDPGSVRLEPLVQRILSCFEPSEFSVAVTCYGSSSAEWGRKESADVAGYMLENLVNQEFPGGGCVVYLTFSKYGKGCTVNSYSRKSILSTSCCRKEMAEEGLGEEKEGVSVSVADAGVVTSL</sequence>
<keyword evidence="7" id="KW-0068">Autocatalytic cleavage</keyword>
<proteinExistence type="inferred from homology"/>
<evidence type="ECO:0000256" key="8">
    <source>
        <dbReference type="ARBA" id="ARBA00023066"/>
    </source>
</evidence>
<dbReference type="GO" id="GO:0006597">
    <property type="term" value="P:spermine biosynthetic process"/>
    <property type="evidence" value="ECO:0007669"/>
    <property type="project" value="InterPro"/>
</dbReference>
<keyword evidence="11" id="KW-0456">Lyase</keyword>
<evidence type="ECO:0000256" key="1">
    <source>
        <dbReference type="ARBA" id="ARBA00001928"/>
    </source>
</evidence>
<dbReference type="Gene3D" id="3.30.360.50">
    <property type="entry name" value="S-adenosylmethionine decarboxylase"/>
    <property type="match status" value="1"/>
</dbReference>
<evidence type="ECO:0000256" key="3">
    <source>
        <dbReference type="ARBA" id="ARBA00008466"/>
    </source>
</evidence>
<organism evidence="15 16">
    <name type="scientific">Dillenia turbinata</name>
    <dbReference type="NCBI Taxonomy" id="194707"/>
    <lineage>
        <taxon>Eukaryota</taxon>
        <taxon>Viridiplantae</taxon>
        <taxon>Streptophyta</taxon>
        <taxon>Embryophyta</taxon>
        <taxon>Tracheophyta</taxon>
        <taxon>Spermatophyta</taxon>
        <taxon>Magnoliopsida</taxon>
        <taxon>eudicotyledons</taxon>
        <taxon>Gunneridae</taxon>
        <taxon>Pentapetalae</taxon>
        <taxon>Dilleniales</taxon>
        <taxon>Dilleniaceae</taxon>
        <taxon>Dillenia</taxon>
    </lineage>
</organism>
<dbReference type="GO" id="GO:0004014">
    <property type="term" value="F:adenosylmethionine decarboxylase activity"/>
    <property type="evidence" value="ECO:0007669"/>
    <property type="project" value="UniProtKB-EC"/>
</dbReference>